<protein>
    <submittedName>
        <fullName evidence="1">Uncharacterized protein</fullName>
    </submittedName>
</protein>
<dbReference type="EMBL" id="JAPDMQ010000314">
    <property type="protein sequence ID" value="KAK0527362.1"/>
    <property type="molecule type" value="Genomic_DNA"/>
</dbReference>
<name>A0AAN6G8V7_9BASI</name>
<sequence>MVGNCWLNTGTTPASRRTAGTVSFAPTETEAAKDEERREVAQILAMLQHEHVISECGDSGLSVDQYLNMGAEVQQMEMETDAEIVARITTGTEEAEEVEENGEVVEAVKPIKIPTELEIIEGLKKLKLWAAYKGGEVGASAPKDTASSRARGTPP</sequence>
<dbReference type="Proteomes" id="UP001176521">
    <property type="component" value="Unassembled WGS sequence"/>
</dbReference>
<gene>
    <name evidence="1" type="ORF">OC842_004896</name>
</gene>
<comment type="caution">
    <text evidence="1">The sequence shown here is derived from an EMBL/GenBank/DDBJ whole genome shotgun (WGS) entry which is preliminary data.</text>
</comment>
<evidence type="ECO:0000313" key="1">
    <source>
        <dbReference type="EMBL" id="KAK0527362.1"/>
    </source>
</evidence>
<reference evidence="1" key="1">
    <citation type="journal article" date="2023" name="PhytoFront">
        <title>Draft Genome Resources of Seven Strains of Tilletia horrida, Causal Agent of Kernel Smut of Rice.</title>
        <authorList>
            <person name="Khanal S."/>
            <person name="Antony Babu S."/>
            <person name="Zhou X.G."/>
        </authorList>
    </citation>
    <scope>NUCLEOTIDE SEQUENCE</scope>
    <source>
        <strain evidence="1">TX3</strain>
    </source>
</reference>
<evidence type="ECO:0000313" key="2">
    <source>
        <dbReference type="Proteomes" id="UP001176521"/>
    </source>
</evidence>
<dbReference type="AlphaFoldDB" id="A0AAN6G8V7"/>
<accession>A0AAN6G8V7</accession>
<keyword evidence="2" id="KW-1185">Reference proteome</keyword>
<proteinExistence type="predicted"/>
<organism evidence="1 2">
    <name type="scientific">Tilletia horrida</name>
    <dbReference type="NCBI Taxonomy" id="155126"/>
    <lineage>
        <taxon>Eukaryota</taxon>
        <taxon>Fungi</taxon>
        <taxon>Dikarya</taxon>
        <taxon>Basidiomycota</taxon>
        <taxon>Ustilaginomycotina</taxon>
        <taxon>Exobasidiomycetes</taxon>
        <taxon>Tilletiales</taxon>
        <taxon>Tilletiaceae</taxon>
        <taxon>Tilletia</taxon>
    </lineage>
</organism>